<organism evidence="7 8">
    <name type="scientific">Aedes albopictus</name>
    <name type="common">Asian tiger mosquito</name>
    <name type="synonym">Stegomyia albopicta</name>
    <dbReference type="NCBI Taxonomy" id="7160"/>
    <lineage>
        <taxon>Eukaryota</taxon>
        <taxon>Metazoa</taxon>
        <taxon>Ecdysozoa</taxon>
        <taxon>Arthropoda</taxon>
        <taxon>Hexapoda</taxon>
        <taxon>Insecta</taxon>
        <taxon>Pterygota</taxon>
        <taxon>Neoptera</taxon>
        <taxon>Endopterygota</taxon>
        <taxon>Diptera</taxon>
        <taxon>Nematocera</taxon>
        <taxon>Culicoidea</taxon>
        <taxon>Culicidae</taxon>
        <taxon>Culicinae</taxon>
        <taxon>Aedini</taxon>
        <taxon>Aedes</taxon>
        <taxon>Stegomyia</taxon>
    </lineage>
</organism>
<evidence type="ECO:0000256" key="1">
    <source>
        <dbReference type="ARBA" id="ARBA00004123"/>
    </source>
</evidence>
<proteinExistence type="predicted"/>
<dbReference type="EnsemblMetazoa" id="AALFPA23_014616.R21233">
    <property type="protein sequence ID" value="AALFPA23_014616.P21233"/>
    <property type="gene ID" value="AALFPA23_014616"/>
</dbReference>
<evidence type="ECO:0000313" key="7">
    <source>
        <dbReference type="EnsemblMetazoa" id="AALFPA23_014616.P21233"/>
    </source>
</evidence>
<dbReference type="Proteomes" id="UP000069940">
    <property type="component" value="Unassembled WGS sequence"/>
</dbReference>
<evidence type="ECO:0000256" key="4">
    <source>
        <dbReference type="ARBA" id="ARBA00022833"/>
    </source>
</evidence>
<evidence type="ECO:0000256" key="5">
    <source>
        <dbReference type="ARBA" id="ARBA00023242"/>
    </source>
</evidence>
<evidence type="ECO:0000259" key="6">
    <source>
        <dbReference type="Pfam" id="PF05699"/>
    </source>
</evidence>
<keyword evidence="2" id="KW-0479">Metal-binding</keyword>
<feature type="domain" description="HAT C-terminal dimerisation" evidence="6">
    <location>
        <begin position="588"/>
        <end position="661"/>
    </location>
</feature>
<dbReference type="InterPro" id="IPR012337">
    <property type="entry name" value="RNaseH-like_sf"/>
</dbReference>
<dbReference type="Pfam" id="PF05699">
    <property type="entry name" value="Dimer_Tnp_hAT"/>
    <property type="match status" value="1"/>
</dbReference>
<dbReference type="InterPro" id="IPR008906">
    <property type="entry name" value="HATC_C_dom"/>
</dbReference>
<dbReference type="InterPro" id="IPR052035">
    <property type="entry name" value="ZnF_BED_domain_contain"/>
</dbReference>
<sequence length="674" mass="77014">MTESQKRKAIDIQAFFSKKKVVNDAGEEKTITTCLLCGEATKTFKCETKFNLSRHIVTSHKAKATEIGLLTEEESMKSQADAKQKVVIWIDPNVYVTSMVQWVTEGNLPFRFFDTPYARNILEPMEKGLKLPHVGRKSIVKYLESVEQHIVQCITDKLRGNMLSLKMDLASRKGRSVLGINAQIIDNGKITVYTLGMIERFERNTAESLRAEILLLLKKFNVGITQIYTVTTDNGSNMIKATKLLKNEQSLLMAELEDPKTTSDEETDIDYASFYSGDVDHECDTDAEFLDRDDDDTESLKSFSADEVEYTEEIDDLENLNNAHLTGVRYAAHDVQLSVYDVFKKKSVTIFLAKARKLVKTLRAQPYGNSFRLDKSKKLPFFDGDTRWGSSHLMVDCLRHQKDFIMSLLTPDLKKQFGARFWSTVDQFVQATKPVYVLTKRIQEEALTSGSFYLYWKECTLELEDICSSLAKQLNRALKDRQHMWMDNEAFLAALYMDLRLNDFNPPVLNPDQQERAIKHILKTWENMKMIRGSEAQSTTDAGDPVPSTSSATSLGRLTRVEQLLSVNRQARKSDFNDMEKRIRRLRLEPSLPLDTDIISWWQVSKPKEKDLVMLALVILQIPCTQVSVERAFNGLGQILTRFRTRLGPGTLGNVLFVKANSDLLREHTYKLKP</sequence>
<dbReference type="GeneID" id="115267967"/>
<evidence type="ECO:0000256" key="3">
    <source>
        <dbReference type="ARBA" id="ARBA00022771"/>
    </source>
</evidence>
<keyword evidence="5" id="KW-0539">Nucleus</keyword>
<name>A0ABM1Z386_AEDAL</name>
<protein>
    <recommendedName>
        <fullName evidence="6">HAT C-terminal dimerisation domain-containing protein</fullName>
    </recommendedName>
</protein>
<keyword evidence="8" id="KW-1185">Reference proteome</keyword>
<dbReference type="PANTHER" id="PTHR46481:SF10">
    <property type="entry name" value="ZINC FINGER BED DOMAIN-CONTAINING PROTEIN 39"/>
    <property type="match status" value="1"/>
</dbReference>
<dbReference type="SUPFAM" id="SSF53098">
    <property type="entry name" value="Ribonuclease H-like"/>
    <property type="match status" value="1"/>
</dbReference>
<keyword evidence="3" id="KW-0863">Zinc-finger</keyword>
<accession>A0ABM1Z386</accession>
<evidence type="ECO:0000313" key="8">
    <source>
        <dbReference type="Proteomes" id="UP000069940"/>
    </source>
</evidence>
<reference evidence="7" key="2">
    <citation type="submission" date="2025-05" db="UniProtKB">
        <authorList>
            <consortium name="EnsemblMetazoa"/>
        </authorList>
    </citation>
    <scope>IDENTIFICATION</scope>
    <source>
        <strain evidence="7">Foshan</strain>
    </source>
</reference>
<dbReference type="RefSeq" id="XP_062716736.1">
    <property type="nucleotide sequence ID" value="XM_062860752.1"/>
</dbReference>
<comment type="subcellular location">
    <subcellularLocation>
        <location evidence="1">Nucleus</location>
    </subcellularLocation>
</comment>
<dbReference type="PANTHER" id="PTHR46481">
    <property type="entry name" value="ZINC FINGER BED DOMAIN-CONTAINING PROTEIN 4"/>
    <property type="match status" value="1"/>
</dbReference>
<keyword evidence="4" id="KW-0862">Zinc</keyword>
<evidence type="ECO:0000256" key="2">
    <source>
        <dbReference type="ARBA" id="ARBA00022723"/>
    </source>
</evidence>
<reference evidence="8" key="1">
    <citation type="journal article" date="2015" name="Proc. Natl. Acad. Sci. U.S.A.">
        <title>Genome sequence of the Asian Tiger mosquito, Aedes albopictus, reveals insights into its biology, genetics, and evolution.</title>
        <authorList>
            <person name="Chen X.G."/>
            <person name="Jiang X."/>
            <person name="Gu J."/>
            <person name="Xu M."/>
            <person name="Wu Y."/>
            <person name="Deng Y."/>
            <person name="Zhang C."/>
            <person name="Bonizzoni M."/>
            <person name="Dermauw W."/>
            <person name="Vontas J."/>
            <person name="Armbruster P."/>
            <person name="Huang X."/>
            <person name="Yang Y."/>
            <person name="Zhang H."/>
            <person name="He W."/>
            <person name="Peng H."/>
            <person name="Liu Y."/>
            <person name="Wu K."/>
            <person name="Chen J."/>
            <person name="Lirakis M."/>
            <person name="Topalis P."/>
            <person name="Van Leeuwen T."/>
            <person name="Hall A.B."/>
            <person name="Jiang X."/>
            <person name="Thorpe C."/>
            <person name="Mueller R.L."/>
            <person name="Sun C."/>
            <person name="Waterhouse R.M."/>
            <person name="Yan G."/>
            <person name="Tu Z.J."/>
            <person name="Fang X."/>
            <person name="James A.A."/>
        </authorList>
    </citation>
    <scope>NUCLEOTIDE SEQUENCE [LARGE SCALE GENOMIC DNA]</scope>
    <source>
        <strain evidence="8">Foshan</strain>
    </source>
</reference>